<name>A0A194X1J4_MOLSC</name>
<comment type="function">
    <text evidence="1">Component of the EKC/KEOPS complex that is required for the formation of a threonylcarbamoyl group on adenosine at position 37 (t(6)A37) in tRNAs that read codons beginning with adenine. The complex is probably involved in the transfer of the threonylcarbamoyl moiety of threonylcarbamoyl-AMP (TC-AMP) to the N6 group of A37. BUD32 has ATPase activity in the context of the EKC/KEOPS complex and likely plays a supporting role to the catalytic subunit KAE1. The EKC/KEOPS complex also promotes both telomere uncapping and telomere elongation. The complex is required for efficient recruitment of transcriptional coactivators.</text>
</comment>
<evidence type="ECO:0000256" key="8">
    <source>
        <dbReference type="ARBA" id="ARBA00047899"/>
    </source>
</evidence>
<dbReference type="GeneID" id="28831006"/>
<protein>
    <recommendedName>
        <fullName evidence="5">EKC/KEOPS complex subunit BUD32</fullName>
        <ecNumber evidence="3">2.7.11.1</ecNumber>
    </recommendedName>
    <alternativeName>
        <fullName evidence="6 7">Atypical Serine/threonine protein kinase BUD32</fullName>
    </alternativeName>
    <alternativeName>
        <fullName evidence="4">EKC/KEOPS complex subunit bud32</fullName>
    </alternativeName>
</protein>
<evidence type="ECO:0000256" key="1">
    <source>
        <dbReference type="ARBA" id="ARBA00003747"/>
    </source>
</evidence>
<keyword evidence="12" id="KW-1185">Reference proteome</keyword>
<evidence type="ECO:0000313" key="12">
    <source>
        <dbReference type="Proteomes" id="UP000070700"/>
    </source>
</evidence>
<dbReference type="GO" id="GO:0005524">
    <property type="term" value="F:ATP binding"/>
    <property type="evidence" value="ECO:0007669"/>
    <property type="project" value="InterPro"/>
</dbReference>
<evidence type="ECO:0000256" key="5">
    <source>
        <dbReference type="ARBA" id="ARBA00019973"/>
    </source>
</evidence>
<evidence type="ECO:0000256" key="4">
    <source>
        <dbReference type="ARBA" id="ARBA00013948"/>
    </source>
</evidence>
<comment type="catalytic activity">
    <reaction evidence="9">
        <text>L-seryl-[protein] + ATP = O-phospho-L-seryl-[protein] + ADP + H(+)</text>
        <dbReference type="Rhea" id="RHEA:17989"/>
        <dbReference type="Rhea" id="RHEA-COMP:9863"/>
        <dbReference type="Rhea" id="RHEA-COMP:11604"/>
        <dbReference type="ChEBI" id="CHEBI:15378"/>
        <dbReference type="ChEBI" id="CHEBI:29999"/>
        <dbReference type="ChEBI" id="CHEBI:30616"/>
        <dbReference type="ChEBI" id="CHEBI:83421"/>
        <dbReference type="ChEBI" id="CHEBI:456216"/>
        <dbReference type="EC" id="2.7.11.1"/>
    </reaction>
</comment>
<evidence type="ECO:0000256" key="7">
    <source>
        <dbReference type="ARBA" id="ARBA00033194"/>
    </source>
</evidence>
<dbReference type="PROSITE" id="PS00109">
    <property type="entry name" value="PROTEIN_KINASE_TYR"/>
    <property type="match status" value="1"/>
</dbReference>
<evidence type="ECO:0000256" key="6">
    <source>
        <dbReference type="ARBA" id="ARBA00030980"/>
    </source>
</evidence>
<dbReference type="Gene3D" id="1.10.510.10">
    <property type="entry name" value="Transferase(Phosphotransferase) domain 1"/>
    <property type="match status" value="1"/>
</dbReference>
<dbReference type="SMART" id="SM00220">
    <property type="entry name" value="S_TKc"/>
    <property type="match status" value="1"/>
</dbReference>
<dbReference type="Proteomes" id="UP000070700">
    <property type="component" value="Unassembled WGS sequence"/>
</dbReference>
<dbReference type="EMBL" id="KQ947421">
    <property type="protein sequence ID" value="KUJ14065.1"/>
    <property type="molecule type" value="Genomic_DNA"/>
</dbReference>
<comment type="subunit">
    <text evidence="2">Component of the EKC/KEOPS complex composed of at least BUD32, CGI121, GON7, KAE1 and PCC1; the whole complex dimerizes.</text>
</comment>
<dbReference type="GO" id="GO:0004674">
    <property type="term" value="F:protein serine/threonine kinase activity"/>
    <property type="evidence" value="ECO:0007669"/>
    <property type="project" value="UniProtKB-EC"/>
</dbReference>
<feature type="domain" description="Protein kinase" evidence="10">
    <location>
        <begin position="12"/>
        <end position="194"/>
    </location>
</feature>
<dbReference type="EC" id="2.7.11.1" evidence="3"/>
<dbReference type="STRING" id="149040.A0A194X1J4"/>
<dbReference type="PROSITE" id="PS50011">
    <property type="entry name" value="PROTEIN_KINASE_DOM"/>
    <property type="match status" value="1"/>
</dbReference>
<sequence>MSRTLRTPFALLKLYDFLARGAKAHVYIINSTVVLKVPIRYNNPDTTNIADYATGIELIKREKAIYEVFNKRKSKHPNLFCCIFAIREGIFLEHFIIIFEFRNKNREKELVRESTVIRWTLQLISAEIYLEELGFIYGDLRPVNILFTKEDDIKLCDFGDTIRLGEWLRTATPGFSQVSDLKTFRPCITSCGSE</sequence>
<reference evidence="11 12" key="1">
    <citation type="submission" date="2015-10" db="EMBL/GenBank/DDBJ databases">
        <title>Full genome of DAOMC 229536 Phialocephala scopiformis, a fungal endophyte of spruce producing the potent anti-insectan compound rugulosin.</title>
        <authorList>
            <consortium name="DOE Joint Genome Institute"/>
            <person name="Walker A.K."/>
            <person name="Frasz S.L."/>
            <person name="Seifert K.A."/>
            <person name="Miller J.D."/>
            <person name="Mondo S.J."/>
            <person name="Labutti K."/>
            <person name="Lipzen A."/>
            <person name="Dockter R."/>
            <person name="Kennedy M."/>
            <person name="Grigoriev I.V."/>
            <person name="Spatafora J.W."/>
        </authorList>
    </citation>
    <scope>NUCLEOTIDE SEQUENCE [LARGE SCALE GENOMIC DNA]</scope>
    <source>
        <strain evidence="11 12">CBS 120377</strain>
    </source>
</reference>
<dbReference type="SUPFAM" id="SSF56112">
    <property type="entry name" value="Protein kinase-like (PK-like)"/>
    <property type="match status" value="1"/>
</dbReference>
<organism evidence="11 12">
    <name type="scientific">Mollisia scopiformis</name>
    <name type="common">Conifer needle endophyte fungus</name>
    <name type="synonym">Phialocephala scopiformis</name>
    <dbReference type="NCBI Taxonomy" id="149040"/>
    <lineage>
        <taxon>Eukaryota</taxon>
        <taxon>Fungi</taxon>
        <taxon>Dikarya</taxon>
        <taxon>Ascomycota</taxon>
        <taxon>Pezizomycotina</taxon>
        <taxon>Leotiomycetes</taxon>
        <taxon>Helotiales</taxon>
        <taxon>Mollisiaceae</taxon>
        <taxon>Mollisia</taxon>
    </lineage>
</organism>
<gene>
    <name evidence="11" type="ORF">LY89DRAFT_753539</name>
</gene>
<dbReference type="Pfam" id="PF00069">
    <property type="entry name" value="Pkinase"/>
    <property type="match status" value="1"/>
</dbReference>
<evidence type="ECO:0000256" key="2">
    <source>
        <dbReference type="ARBA" id="ARBA00011534"/>
    </source>
</evidence>
<dbReference type="InterPro" id="IPR011009">
    <property type="entry name" value="Kinase-like_dom_sf"/>
</dbReference>
<evidence type="ECO:0000259" key="10">
    <source>
        <dbReference type="PROSITE" id="PS50011"/>
    </source>
</evidence>
<evidence type="ECO:0000256" key="3">
    <source>
        <dbReference type="ARBA" id="ARBA00012513"/>
    </source>
</evidence>
<proteinExistence type="predicted"/>
<dbReference type="InParanoid" id="A0A194X1J4"/>
<dbReference type="InterPro" id="IPR008266">
    <property type="entry name" value="Tyr_kinase_AS"/>
</dbReference>
<dbReference type="AlphaFoldDB" id="A0A194X1J4"/>
<evidence type="ECO:0000313" key="11">
    <source>
        <dbReference type="EMBL" id="KUJ14065.1"/>
    </source>
</evidence>
<dbReference type="InterPro" id="IPR000719">
    <property type="entry name" value="Prot_kinase_dom"/>
</dbReference>
<dbReference type="KEGG" id="psco:LY89DRAFT_753539"/>
<evidence type="ECO:0000256" key="9">
    <source>
        <dbReference type="ARBA" id="ARBA00048679"/>
    </source>
</evidence>
<dbReference type="OrthoDB" id="4062651at2759"/>
<accession>A0A194X1J4</accession>
<dbReference type="RefSeq" id="XP_018068420.1">
    <property type="nucleotide sequence ID" value="XM_018221280.1"/>
</dbReference>
<comment type="catalytic activity">
    <reaction evidence="8">
        <text>L-threonyl-[protein] + ATP = O-phospho-L-threonyl-[protein] + ADP + H(+)</text>
        <dbReference type="Rhea" id="RHEA:46608"/>
        <dbReference type="Rhea" id="RHEA-COMP:11060"/>
        <dbReference type="Rhea" id="RHEA-COMP:11605"/>
        <dbReference type="ChEBI" id="CHEBI:15378"/>
        <dbReference type="ChEBI" id="CHEBI:30013"/>
        <dbReference type="ChEBI" id="CHEBI:30616"/>
        <dbReference type="ChEBI" id="CHEBI:61977"/>
        <dbReference type="ChEBI" id="CHEBI:456216"/>
        <dbReference type="EC" id="2.7.11.1"/>
    </reaction>
</comment>